<dbReference type="AlphaFoldDB" id="A0A1F6BW55"/>
<evidence type="ECO:0000313" key="2">
    <source>
        <dbReference type="EMBL" id="OGG41002.1"/>
    </source>
</evidence>
<keyword evidence="1" id="KW-1133">Transmembrane helix</keyword>
<reference evidence="2 3" key="1">
    <citation type="journal article" date="2016" name="Nat. Commun.">
        <title>Thousands of microbial genomes shed light on interconnected biogeochemical processes in an aquifer system.</title>
        <authorList>
            <person name="Anantharaman K."/>
            <person name="Brown C.T."/>
            <person name="Hug L.A."/>
            <person name="Sharon I."/>
            <person name="Castelle C.J."/>
            <person name="Probst A.J."/>
            <person name="Thomas B.C."/>
            <person name="Singh A."/>
            <person name="Wilkins M.J."/>
            <person name="Karaoz U."/>
            <person name="Brodie E.L."/>
            <person name="Williams K.H."/>
            <person name="Hubbard S.S."/>
            <person name="Banfield J.F."/>
        </authorList>
    </citation>
    <scope>NUCLEOTIDE SEQUENCE [LARGE SCALE GENOMIC DNA]</scope>
</reference>
<keyword evidence="1" id="KW-0472">Membrane</keyword>
<gene>
    <name evidence="2" type="ORF">A2118_00390</name>
</gene>
<dbReference type="Proteomes" id="UP000179014">
    <property type="component" value="Unassembled WGS sequence"/>
</dbReference>
<proteinExistence type="predicted"/>
<organism evidence="2 3">
    <name type="scientific">Candidatus Kaiserbacteria bacterium GWA2_50_9</name>
    <dbReference type="NCBI Taxonomy" id="1798474"/>
    <lineage>
        <taxon>Bacteria</taxon>
        <taxon>Candidatus Kaiseribacteriota</taxon>
    </lineage>
</organism>
<comment type="caution">
    <text evidence="2">The sequence shown here is derived from an EMBL/GenBank/DDBJ whole genome shotgun (WGS) entry which is preliminary data.</text>
</comment>
<keyword evidence="1" id="KW-0812">Transmembrane</keyword>
<feature type="transmembrane region" description="Helical" evidence="1">
    <location>
        <begin position="6"/>
        <end position="27"/>
    </location>
</feature>
<name>A0A1F6BW55_9BACT</name>
<evidence type="ECO:0000256" key="1">
    <source>
        <dbReference type="SAM" id="Phobius"/>
    </source>
</evidence>
<accession>A0A1F6BW55</accession>
<sequence length="62" mass="7042">MSIIELLRLVFWAIVLVLALSFFGISIQSIVNSPTGQANVAYITDVLTQVWQWTTYWIRPSA</sequence>
<dbReference type="EMBL" id="MFKN01000020">
    <property type="protein sequence ID" value="OGG41002.1"/>
    <property type="molecule type" value="Genomic_DNA"/>
</dbReference>
<evidence type="ECO:0000313" key="3">
    <source>
        <dbReference type="Proteomes" id="UP000179014"/>
    </source>
</evidence>
<protein>
    <submittedName>
        <fullName evidence="2">Uncharacterized protein</fullName>
    </submittedName>
</protein>